<evidence type="ECO:0000313" key="2">
    <source>
        <dbReference type="Proteomes" id="UP000001025"/>
    </source>
</evidence>
<reference evidence="1 2" key="1">
    <citation type="journal article" date="2003" name="Proc. Natl. Acad. Sci. U.S.A.">
        <title>Complete genome sequence of the marine planctomycete Pirellula sp. strain 1.</title>
        <authorList>
            <person name="Gloeckner F.O."/>
            <person name="Kube M."/>
            <person name="Bauer M."/>
            <person name="Teeling H."/>
            <person name="Lombardot T."/>
            <person name="Ludwig W."/>
            <person name="Gade D."/>
            <person name="Beck A."/>
            <person name="Borzym K."/>
            <person name="Heitmann K."/>
            <person name="Rabus R."/>
            <person name="Schlesner H."/>
            <person name="Amann R."/>
            <person name="Reinhardt R."/>
        </authorList>
    </citation>
    <scope>NUCLEOTIDE SEQUENCE [LARGE SCALE GENOMIC DNA]</scope>
    <source>
        <strain evidence="2">DSM 10527 / NCIMB 13988 / SH1</strain>
    </source>
</reference>
<dbReference type="PATRIC" id="fig|243090.15.peg.5539"/>
<sequence length="282" mass="30423">MAIVSQLAMRITSIESKLLTEIRYLNAGRGPGDFYNDVVPVHRGFVDALPEGTSAIVVTADLQGRETFKSAGGHPLRLLGEVLPAMLRADVLPCLGLPKGDIGVLLAGDFYTVPALDKRGGSGEVRPVWDAFAAEFDWVAGVAGNHDTFADGANRPSFTGPVHFLDNDHVTIGGVLIAGLSGITGNPRRPWRRTEDDYVETLGTLLCEEPAITLLHDRPDAPERGFRGSPRIREVLEEQGPGQNENTLVVRGHSHWPEPLAELSCGTQVLNVDARVVILTEI</sequence>
<accession>Q7UEC6</accession>
<dbReference type="AlphaFoldDB" id="Q7UEC6"/>
<proteinExistence type="predicted"/>
<dbReference type="HOGENOM" id="CLU_975999_0_0_0"/>
<dbReference type="KEGG" id="rba:RB11420"/>
<dbReference type="EnsemblBacteria" id="CAD79112">
    <property type="protein sequence ID" value="CAD79112"/>
    <property type="gene ID" value="RB11420"/>
</dbReference>
<name>Q7UEC6_RHOBA</name>
<gene>
    <name evidence="1" type="ordered locus">RB11420</name>
</gene>
<protein>
    <submittedName>
        <fullName evidence="1">Uncharacterized protein</fullName>
    </submittedName>
</protein>
<dbReference type="OrthoDB" id="2729229at2"/>
<dbReference type="EMBL" id="BX294153">
    <property type="protein sequence ID" value="CAD79112.1"/>
    <property type="molecule type" value="Genomic_DNA"/>
</dbReference>
<dbReference type="SUPFAM" id="SSF56300">
    <property type="entry name" value="Metallo-dependent phosphatases"/>
    <property type="match status" value="1"/>
</dbReference>
<dbReference type="eggNOG" id="COG2129">
    <property type="taxonomic scope" value="Bacteria"/>
</dbReference>
<dbReference type="Proteomes" id="UP000001025">
    <property type="component" value="Chromosome"/>
</dbReference>
<dbReference type="InterPro" id="IPR029052">
    <property type="entry name" value="Metallo-depent_PP-like"/>
</dbReference>
<organism evidence="1 2">
    <name type="scientific">Rhodopirellula baltica (strain DSM 10527 / NCIMB 13988 / SH1)</name>
    <dbReference type="NCBI Taxonomy" id="243090"/>
    <lineage>
        <taxon>Bacteria</taxon>
        <taxon>Pseudomonadati</taxon>
        <taxon>Planctomycetota</taxon>
        <taxon>Planctomycetia</taxon>
        <taxon>Pirellulales</taxon>
        <taxon>Pirellulaceae</taxon>
        <taxon>Rhodopirellula</taxon>
    </lineage>
</organism>
<evidence type="ECO:0000313" key="1">
    <source>
        <dbReference type="EMBL" id="CAD79112.1"/>
    </source>
</evidence>
<dbReference type="InParanoid" id="Q7UEC6"/>
<dbReference type="STRING" id="243090.RB11420"/>
<keyword evidence="2" id="KW-1185">Reference proteome</keyword>